<evidence type="ECO:0000256" key="4">
    <source>
        <dbReference type="ARBA" id="ARBA00022679"/>
    </source>
</evidence>
<dbReference type="InterPro" id="IPR029063">
    <property type="entry name" value="SAM-dependent_MTases_sf"/>
</dbReference>
<dbReference type="GO" id="GO:0008168">
    <property type="term" value="F:methyltransferase activity"/>
    <property type="evidence" value="ECO:0007669"/>
    <property type="project" value="UniProtKB-KW"/>
</dbReference>
<dbReference type="GO" id="GO:0032259">
    <property type="term" value="P:methylation"/>
    <property type="evidence" value="ECO:0007669"/>
    <property type="project" value="UniProtKB-KW"/>
</dbReference>
<dbReference type="InterPro" id="IPR002052">
    <property type="entry name" value="DNA_methylase_N6_adenine_CS"/>
</dbReference>
<sequence length="388" mass="43050">MNTHFTLAGIHLQLKRWPTDTDFVNLQAWDAVDELLLSAALKRLASNQLSVSQPVLVLNDQFGALSCLLLARYPQLQLVHVSDSLVSQQACKANLQLNQLPTQQVQWLDSLAPLPDSFALVLMRIPRDHGYLAYQLNLLGAKLQHGDQLLVAARARDIHKNLLLLFHNTLGPTSASLTQRKCRYLQTSLATPRHAPQSDWPKSWPLEQTGLTLVNHANVFSGERLDIGARFFLQHLPTTEPEQRLVDLGCGNGVLGLSALVANPALQVLFSDESAMAVASAKLSVAQSLPALLEQCTFSQDDGLSQLADQSVDWVLCNPPFHQQDTITSHLARQMFHDAWRVLKPGGRLRIVANRHLPYGQQLSALFGGVRCLASQKKFVILESERRK</sequence>
<dbReference type="PANTHER" id="PTHR47816">
    <property type="entry name" value="RIBOSOMAL RNA SMALL SUBUNIT METHYLTRANSFERASE C"/>
    <property type="match status" value="1"/>
</dbReference>
<dbReference type="CDD" id="cd02440">
    <property type="entry name" value="AdoMet_MTases"/>
    <property type="match status" value="1"/>
</dbReference>
<comment type="function">
    <text evidence="6">Specifically methylates the guanine in position 1835 (m2G1835) of 23S rRNA.</text>
</comment>
<dbReference type="Pfam" id="PF05175">
    <property type="entry name" value="MTS"/>
    <property type="match status" value="1"/>
</dbReference>
<dbReference type="Proteomes" id="UP001236258">
    <property type="component" value="Unassembled WGS sequence"/>
</dbReference>
<dbReference type="Pfam" id="PF26049">
    <property type="entry name" value="RLMG_N"/>
    <property type="match status" value="1"/>
</dbReference>
<evidence type="ECO:0000256" key="1">
    <source>
        <dbReference type="ARBA" id="ARBA00022490"/>
    </source>
</evidence>
<dbReference type="InterPro" id="IPR007848">
    <property type="entry name" value="Small_mtfrase_dom"/>
</dbReference>
<organism evidence="9 10">
    <name type="scientific">Alkalimonas delamerensis</name>
    <dbReference type="NCBI Taxonomy" id="265981"/>
    <lineage>
        <taxon>Bacteria</taxon>
        <taxon>Pseudomonadati</taxon>
        <taxon>Pseudomonadota</taxon>
        <taxon>Gammaproteobacteria</taxon>
        <taxon>Alkalimonas</taxon>
    </lineage>
</organism>
<accession>A0ABT9GLH5</accession>
<evidence type="ECO:0000313" key="10">
    <source>
        <dbReference type="Proteomes" id="UP001236258"/>
    </source>
</evidence>
<keyword evidence="1 6" id="KW-0963">Cytoplasm</keyword>
<comment type="similarity">
    <text evidence="6">Belongs to the methyltransferase superfamily. RlmG family.</text>
</comment>
<dbReference type="EC" id="2.1.1.174" evidence="6"/>
<comment type="catalytic activity">
    <reaction evidence="6">
        <text>guanosine(1835) in 23S rRNA + S-adenosyl-L-methionine = N(2)-methylguanosine(1835) in 23S rRNA + S-adenosyl-L-homocysteine + H(+)</text>
        <dbReference type="Rhea" id="RHEA:42744"/>
        <dbReference type="Rhea" id="RHEA-COMP:10217"/>
        <dbReference type="Rhea" id="RHEA-COMP:10218"/>
        <dbReference type="ChEBI" id="CHEBI:15378"/>
        <dbReference type="ChEBI" id="CHEBI:57856"/>
        <dbReference type="ChEBI" id="CHEBI:59789"/>
        <dbReference type="ChEBI" id="CHEBI:74269"/>
        <dbReference type="ChEBI" id="CHEBI:74481"/>
        <dbReference type="EC" id="2.1.1.174"/>
    </reaction>
</comment>
<protein>
    <recommendedName>
        <fullName evidence="6">Ribosomal RNA large subunit methyltransferase G</fullName>
        <ecNumber evidence="6">2.1.1.174</ecNumber>
    </recommendedName>
    <alternativeName>
        <fullName evidence="6">23S rRNA m2G1835 methyltransferase</fullName>
    </alternativeName>
    <alternativeName>
        <fullName evidence="6">rRNA (guanine-N(2)-)-methyltransferase RlmG</fullName>
    </alternativeName>
</protein>
<keyword evidence="4 6" id="KW-0808">Transferase</keyword>
<evidence type="ECO:0000259" key="7">
    <source>
        <dbReference type="Pfam" id="PF05175"/>
    </source>
</evidence>
<evidence type="ECO:0000256" key="6">
    <source>
        <dbReference type="HAMAP-Rule" id="MF_01859"/>
    </source>
</evidence>
<evidence type="ECO:0000256" key="3">
    <source>
        <dbReference type="ARBA" id="ARBA00022603"/>
    </source>
</evidence>
<comment type="subcellular location">
    <subcellularLocation>
        <location evidence="6">Cytoplasm</location>
    </subcellularLocation>
</comment>
<dbReference type="HAMAP" id="MF_01859">
    <property type="entry name" value="23SrRNA_methyltr_G"/>
    <property type="match status" value="1"/>
</dbReference>
<feature type="domain" description="RlmG N-terminal" evidence="8">
    <location>
        <begin position="3"/>
        <end position="188"/>
    </location>
</feature>
<keyword evidence="10" id="KW-1185">Reference proteome</keyword>
<evidence type="ECO:0000313" key="9">
    <source>
        <dbReference type="EMBL" id="MDP4527827.1"/>
    </source>
</evidence>
<evidence type="ECO:0000256" key="5">
    <source>
        <dbReference type="ARBA" id="ARBA00022691"/>
    </source>
</evidence>
<dbReference type="InterPro" id="IPR017237">
    <property type="entry name" value="RLMG"/>
</dbReference>
<dbReference type="PROSITE" id="PS00092">
    <property type="entry name" value="N6_MTASE"/>
    <property type="match status" value="1"/>
</dbReference>
<evidence type="ECO:0000256" key="2">
    <source>
        <dbReference type="ARBA" id="ARBA00022552"/>
    </source>
</evidence>
<dbReference type="SUPFAM" id="SSF53335">
    <property type="entry name" value="S-adenosyl-L-methionine-dependent methyltransferases"/>
    <property type="match status" value="1"/>
</dbReference>
<dbReference type="PANTHER" id="PTHR47816:SF5">
    <property type="entry name" value="RIBOSOMAL RNA LARGE SUBUNIT METHYLTRANSFERASE G"/>
    <property type="match status" value="1"/>
</dbReference>
<dbReference type="Gene3D" id="3.40.50.150">
    <property type="entry name" value="Vaccinia Virus protein VP39"/>
    <property type="match status" value="2"/>
</dbReference>
<name>A0ABT9GLH5_9GAMM</name>
<gene>
    <name evidence="6" type="primary">rlmG</name>
    <name evidence="9" type="ORF">Q3O59_02115</name>
</gene>
<reference evidence="9 10" key="1">
    <citation type="submission" date="2023-08" db="EMBL/GenBank/DDBJ databases">
        <authorList>
            <person name="Joshi A."/>
            <person name="Thite S."/>
        </authorList>
    </citation>
    <scope>NUCLEOTIDE SEQUENCE [LARGE SCALE GENOMIC DNA]</scope>
    <source>
        <strain evidence="9 10">1E1</strain>
    </source>
</reference>
<keyword evidence="2 6" id="KW-0698">rRNA processing</keyword>
<feature type="domain" description="Methyltransferase small" evidence="7">
    <location>
        <begin position="211"/>
        <end position="382"/>
    </location>
</feature>
<dbReference type="PIRSF" id="PIRSF037565">
    <property type="entry name" value="RRNA_m2G_Mtase_RsmD_prd"/>
    <property type="match status" value="1"/>
</dbReference>
<dbReference type="RefSeq" id="WP_305944021.1">
    <property type="nucleotide sequence ID" value="NZ_JAUZVY010000001.1"/>
</dbReference>
<dbReference type="EMBL" id="JAUZVY010000001">
    <property type="protein sequence ID" value="MDP4527827.1"/>
    <property type="molecule type" value="Genomic_DNA"/>
</dbReference>
<keyword evidence="5 6" id="KW-0949">S-adenosyl-L-methionine</keyword>
<proteinExistence type="inferred from homology"/>
<keyword evidence="3 6" id="KW-0489">Methyltransferase</keyword>
<comment type="caution">
    <text evidence="9">The sequence shown here is derived from an EMBL/GenBank/DDBJ whole genome shotgun (WGS) entry which is preliminary data.</text>
</comment>
<dbReference type="InterPro" id="IPR058679">
    <property type="entry name" value="RlmG_N"/>
</dbReference>
<dbReference type="InterPro" id="IPR046977">
    <property type="entry name" value="RsmC/RlmG"/>
</dbReference>
<evidence type="ECO:0000259" key="8">
    <source>
        <dbReference type="Pfam" id="PF26049"/>
    </source>
</evidence>